<dbReference type="PROSITE" id="PS00166">
    <property type="entry name" value="ENOYL_COA_HYDRATASE"/>
    <property type="match status" value="1"/>
</dbReference>
<evidence type="ECO:0000313" key="4">
    <source>
        <dbReference type="EMBL" id="TCP50033.1"/>
    </source>
</evidence>
<keyword evidence="5" id="KW-1185">Reference proteome</keyword>
<sequence>MADQLVVERAGAIATIVLNRPESHNAITLGMYQEIPSIVSDLDSDTSVKVVVVRGAGERSFASGADITEFEAVRGNARDARQYNEYVARAEQALTTLRKPSLAMVHGYCIGGGCGLALACDIRLADERARFAITPAKLGLVYSLDSTKRLVDLVGPARAKWVLMSGKQLTADDARSWGLVEYVLPAEELAGTTYELAAEIGTRAQFSVRASKEIVTRIGAGQHADDEYTTNLRNSSFDTEDYAEGVRAFLGKRAPNFTWS</sequence>
<dbReference type="InterPro" id="IPR029045">
    <property type="entry name" value="ClpP/crotonase-like_dom_sf"/>
</dbReference>
<evidence type="ECO:0000313" key="5">
    <source>
        <dbReference type="Proteomes" id="UP000294911"/>
    </source>
</evidence>
<dbReference type="RefSeq" id="WP_132878348.1">
    <property type="nucleotide sequence ID" value="NZ_SLXQ01000008.1"/>
</dbReference>
<dbReference type="GO" id="GO:0016829">
    <property type="term" value="F:lyase activity"/>
    <property type="evidence" value="ECO:0007669"/>
    <property type="project" value="UniProtKB-KW"/>
</dbReference>
<dbReference type="GO" id="GO:0006635">
    <property type="term" value="P:fatty acid beta-oxidation"/>
    <property type="evidence" value="ECO:0007669"/>
    <property type="project" value="TreeGrafter"/>
</dbReference>
<reference evidence="4 5" key="1">
    <citation type="submission" date="2019-03" db="EMBL/GenBank/DDBJ databases">
        <title>Genomic Encyclopedia of Type Strains, Phase IV (KMG-IV): sequencing the most valuable type-strain genomes for metagenomic binning, comparative biology and taxonomic classification.</title>
        <authorList>
            <person name="Goeker M."/>
        </authorList>
    </citation>
    <scope>NUCLEOTIDE SEQUENCE [LARGE SCALE GENOMIC DNA]</scope>
    <source>
        <strain evidence="4 5">DSM 45765</strain>
    </source>
</reference>
<dbReference type="PANTHER" id="PTHR11941:SF127">
    <property type="entry name" value="ENOYL-COA HYDRATASE ECHA18 (ENOYL HYDRASE) (UNSATURATED ACYL-COA HYDRATASE) (CROTONASE)-RELATED"/>
    <property type="match status" value="1"/>
</dbReference>
<evidence type="ECO:0000256" key="1">
    <source>
        <dbReference type="ARBA" id="ARBA00005254"/>
    </source>
</evidence>
<organism evidence="4 5">
    <name type="scientific">Tamaricihabitans halophyticus</name>
    <dbReference type="NCBI Taxonomy" id="1262583"/>
    <lineage>
        <taxon>Bacteria</taxon>
        <taxon>Bacillati</taxon>
        <taxon>Actinomycetota</taxon>
        <taxon>Actinomycetes</taxon>
        <taxon>Pseudonocardiales</taxon>
        <taxon>Pseudonocardiaceae</taxon>
        <taxon>Tamaricihabitans</taxon>
    </lineage>
</organism>
<dbReference type="Gene3D" id="3.90.226.10">
    <property type="entry name" value="2-enoyl-CoA Hydratase, Chain A, domain 1"/>
    <property type="match status" value="1"/>
</dbReference>
<evidence type="ECO:0000256" key="2">
    <source>
        <dbReference type="ARBA" id="ARBA00023239"/>
    </source>
</evidence>
<dbReference type="OrthoDB" id="4608673at2"/>
<dbReference type="SUPFAM" id="SSF52096">
    <property type="entry name" value="ClpP/crotonase"/>
    <property type="match status" value="1"/>
</dbReference>
<accession>A0A4R2QKR3</accession>
<comment type="caution">
    <text evidence="4">The sequence shown here is derived from an EMBL/GenBank/DDBJ whole genome shotgun (WGS) entry which is preliminary data.</text>
</comment>
<protein>
    <submittedName>
        <fullName evidence="4">Enoyl-CoA hydratase/carnithine racemase</fullName>
    </submittedName>
</protein>
<dbReference type="EMBL" id="SLXQ01000008">
    <property type="protein sequence ID" value="TCP50033.1"/>
    <property type="molecule type" value="Genomic_DNA"/>
</dbReference>
<dbReference type="Pfam" id="PF00378">
    <property type="entry name" value="ECH_1"/>
    <property type="match status" value="1"/>
</dbReference>
<keyword evidence="2" id="KW-0456">Lyase</keyword>
<dbReference type="CDD" id="cd06558">
    <property type="entry name" value="crotonase-like"/>
    <property type="match status" value="1"/>
</dbReference>
<dbReference type="Proteomes" id="UP000294911">
    <property type="component" value="Unassembled WGS sequence"/>
</dbReference>
<dbReference type="AlphaFoldDB" id="A0A4R2QKR3"/>
<name>A0A4R2QKR3_9PSEU</name>
<evidence type="ECO:0000256" key="3">
    <source>
        <dbReference type="RuleBase" id="RU003707"/>
    </source>
</evidence>
<comment type="similarity">
    <text evidence="1 3">Belongs to the enoyl-CoA hydratase/isomerase family.</text>
</comment>
<dbReference type="InterPro" id="IPR001753">
    <property type="entry name" value="Enoyl-CoA_hydra/iso"/>
</dbReference>
<proteinExistence type="inferred from homology"/>
<dbReference type="InterPro" id="IPR018376">
    <property type="entry name" value="Enoyl-CoA_hyd/isom_CS"/>
</dbReference>
<gene>
    <name evidence="4" type="ORF">EV191_108120</name>
</gene>
<dbReference type="PANTHER" id="PTHR11941">
    <property type="entry name" value="ENOYL-COA HYDRATASE-RELATED"/>
    <property type="match status" value="1"/>
</dbReference>
<dbReference type="Gene3D" id="1.10.12.10">
    <property type="entry name" value="Lyase 2-enoyl-coa Hydratase, Chain A, domain 2"/>
    <property type="match status" value="1"/>
</dbReference>
<dbReference type="InterPro" id="IPR014748">
    <property type="entry name" value="Enoyl-CoA_hydra_C"/>
</dbReference>